<organism evidence="2 3">
    <name type="scientific">Hemibagrus guttatus</name>
    <dbReference type="NCBI Taxonomy" id="175788"/>
    <lineage>
        <taxon>Eukaryota</taxon>
        <taxon>Metazoa</taxon>
        <taxon>Chordata</taxon>
        <taxon>Craniata</taxon>
        <taxon>Vertebrata</taxon>
        <taxon>Euteleostomi</taxon>
        <taxon>Actinopterygii</taxon>
        <taxon>Neopterygii</taxon>
        <taxon>Teleostei</taxon>
        <taxon>Ostariophysi</taxon>
        <taxon>Siluriformes</taxon>
        <taxon>Bagridae</taxon>
        <taxon>Hemibagrus</taxon>
    </lineage>
</organism>
<dbReference type="EMBL" id="JAUCMX010000018">
    <property type="protein sequence ID" value="KAK3517643.1"/>
    <property type="molecule type" value="Genomic_DNA"/>
</dbReference>
<feature type="region of interest" description="Disordered" evidence="1">
    <location>
        <begin position="18"/>
        <end position="47"/>
    </location>
</feature>
<sequence>MFSLCVYSHLLAHLQSSRSTNPLTEGQDDPRHSSSTGRASVDASVQVPSTAEEACQTDVTTTATHCTQAVQTRYKECDPFQQKRSDSLGLSCVFVQTLLIFRDGDS</sequence>
<keyword evidence="3" id="KW-1185">Reference proteome</keyword>
<accession>A0AAE0UTZ8</accession>
<proteinExistence type="predicted"/>
<comment type="caution">
    <text evidence="2">The sequence shown here is derived from an EMBL/GenBank/DDBJ whole genome shotgun (WGS) entry which is preliminary data.</text>
</comment>
<evidence type="ECO:0000256" key="1">
    <source>
        <dbReference type="SAM" id="MobiDB-lite"/>
    </source>
</evidence>
<evidence type="ECO:0000313" key="3">
    <source>
        <dbReference type="Proteomes" id="UP001274896"/>
    </source>
</evidence>
<dbReference type="Proteomes" id="UP001274896">
    <property type="component" value="Unassembled WGS sequence"/>
</dbReference>
<evidence type="ECO:0000313" key="2">
    <source>
        <dbReference type="EMBL" id="KAK3517643.1"/>
    </source>
</evidence>
<name>A0AAE0UTZ8_9TELE</name>
<reference evidence="2" key="1">
    <citation type="submission" date="2023-06" db="EMBL/GenBank/DDBJ databases">
        <title>Male Hemibagrus guttatus genome.</title>
        <authorList>
            <person name="Bian C."/>
        </authorList>
    </citation>
    <scope>NUCLEOTIDE SEQUENCE</scope>
    <source>
        <strain evidence="2">Male_cb2023</strain>
        <tissue evidence="2">Muscle</tissue>
    </source>
</reference>
<protein>
    <submittedName>
        <fullName evidence="2">Uncharacterized protein</fullName>
    </submittedName>
</protein>
<gene>
    <name evidence="2" type="ORF">QTP70_013765</name>
</gene>
<dbReference type="AlphaFoldDB" id="A0AAE0UTZ8"/>